<dbReference type="RefSeq" id="WP_212522566.1">
    <property type="nucleotide sequence ID" value="NZ_JAGSOH010000259.1"/>
</dbReference>
<dbReference type="EMBL" id="JAGSOH010000259">
    <property type="protein sequence ID" value="MBR7831459.1"/>
    <property type="molecule type" value="Genomic_DNA"/>
</dbReference>
<evidence type="ECO:0000313" key="1">
    <source>
        <dbReference type="EMBL" id="MBR7831459.1"/>
    </source>
</evidence>
<keyword evidence="2" id="KW-1185">Reference proteome</keyword>
<organism evidence="1 2">
    <name type="scientific">Actinospica acidithermotolerans</name>
    <dbReference type="NCBI Taxonomy" id="2828514"/>
    <lineage>
        <taxon>Bacteria</taxon>
        <taxon>Bacillati</taxon>
        <taxon>Actinomycetota</taxon>
        <taxon>Actinomycetes</taxon>
        <taxon>Catenulisporales</taxon>
        <taxon>Actinospicaceae</taxon>
        <taxon>Actinospica</taxon>
    </lineage>
</organism>
<evidence type="ECO:0000313" key="2">
    <source>
        <dbReference type="Proteomes" id="UP000676325"/>
    </source>
</evidence>
<dbReference type="AlphaFoldDB" id="A0A941ELX5"/>
<comment type="caution">
    <text evidence="1">The sequence shown here is derived from an EMBL/GenBank/DDBJ whole genome shotgun (WGS) entry which is preliminary data.</text>
</comment>
<reference evidence="1" key="1">
    <citation type="submission" date="2021-04" db="EMBL/GenBank/DDBJ databases">
        <title>Genome based classification of Actinospica acidithermotolerans sp. nov., an actinobacterium isolated from an Indonesian hot spring.</title>
        <authorList>
            <person name="Kusuma A.B."/>
            <person name="Putra K.E."/>
            <person name="Nafisah S."/>
            <person name="Loh J."/>
            <person name="Nouioui I."/>
            <person name="Goodfellow M."/>
        </authorList>
    </citation>
    <scope>NUCLEOTIDE SEQUENCE</scope>
    <source>
        <strain evidence="1">MGRD01-02</strain>
    </source>
</reference>
<sequence length="67" mass="6967">MIEEFTGKSPVVASGEMVTQPSVRAVAQPPARAVLADEHVRDVGGEDGVQVAPIILVEGVMVLIGDK</sequence>
<dbReference type="Proteomes" id="UP000676325">
    <property type="component" value="Unassembled WGS sequence"/>
</dbReference>
<accession>A0A941ELX5</accession>
<feature type="non-terminal residue" evidence="1">
    <location>
        <position position="67"/>
    </location>
</feature>
<proteinExistence type="predicted"/>
<protein>
    <submittedName>
        <fullName evidence="1">Uncharacterized protein</fullName>
    </submittedName>
</protein>
<gene>
    <name evidence="1" type="ORF">KDK95_34515</name>
</gene>
<name>A0A941ELX5_9ACTN</name>